<protein>
    <submittedName>
        <fullName evidence="5">Hydroxymethylglutaryl-CoA lyase</fullName>
    </submittedName>
</protein>
<dbReference type="CDD" id="cd07938">
    <property type="entry name" value="DRE_TIM_HMGL"/>
    <property type="match status" value="1"/>
</dbReference>
<keyword evidence="6" id="KW-1185">Reference proteome</keyword>
<comment type="similarity">
    <text evidence="1">Belongs to the HMG-CoA lyase family.</text>
</comment>
<dbReference type="PANTHER" id="PTHR42738">
    <property type="entry name" value="HYDROXYMETHYLGLUTARYL-COA LYASE"/>
    <property type="match status" value="1"/>
</dbReference>
<dbReference type="PROSITE" id="PS50991">
    <property type="entry name" value="PYR_CT"/>
    <property type="match status" value="1"/>
</dbReference>
<dbReference type="NCBIfam" id="NF004283">
    <property type="entry name" value="PRK05692.1"/>
    <property type="match status" value="1"/>
</dbReference>
<organism evidence="5 6">
    <name type="scientific">Bdellovibrio reynosensis</name>
    <dbReference type="NCBI Taxonomy" id="2835041"/>
    <lineage>
        <taxon>Bacteria</taxon>
        <taxon>Pseudomonadati</taxon>
        <taxon>Bdellovibrionota</taxon>
        <taxon>Bdellovibrionia</taxon>
        <taxon>Bdellovibrionales</taxon>
        <taxon>Pseudobdellovibrionaceae</taxon>
        <taxon>Bdellovibrio</taxon>
    </lineage>
</organism>
<dbReference type="EMBL" id="CP093442">
    <property type="protein sequence ID" value="UOF00711.1"/>
    <property type="molecule type" value="Genomic_DNA"/>
</dbReference>
<evidence type="ECO:0000259" key="4">
    <source>
        <dbReference type="PROSITE" id="PS50991"/>
    </source>
</evidence>
<dbReference type="GO" id="GO:0016829">
    <property type="term" value="F:lyase activity"/>
    <property type="evidence" value="ECO:0007669"/>
    <property type="project" value="UniProtKB-KW"/>
</dbReference>
<dbReference type="InterPro" id="IPR013785">
    <property type="entry name" value="Aldolase_TIM"/>
</dbReference>
<gene>
    <name evidence="5" type="ORF">MNR06_13495</name>
</gene>
<proteinExistence type="inferred from homology"/>
<evidence type="ECO:0000313" key="5">
    <source>
        <dbReference type="EMBL" id="UOF00711.1"/>
    </source>
</evidence>
<name>A0ABY4C6W8_9BACT</name>
<evidence type="ECO:0000256" key="1">
    <source>
        <dbReference type="ARBA" id="ARBA00009405"/>
    </source>
</evidence>
<dbReference type="SUPFAM" id="SSF51569">
    <property type="entry name" value="Aldolase"/>
    <property type="match status" value="1"/>
</dbReference>
<dbReference type="Proteomes" id="UP000830116">
    <property type="component" value="Chromosome"/>
</dbReference>
<dbReference type="PANTHER" id="PTHR42738:SF7">
    <property type="entry name" value="HYDROXYMETHYLGLUTARYL-COA LYASE"/>
    <property type="match status" value="1"/>
</dbReference>
<reference evidence="5" key="1">
    <citation type="submission" date="2022-03" db="EMBL/GenBank/DDBJ databases">
        <title>Genome Identification and Characterization of new species Bdellovibrio reynosense LBG001 sp. nov. from a Mexico soil sample.</title>
        <authorList>
            <person name="Camilli A."/>
            <person name="Ajao Y."/>
            <person name="Guo X."/>
        </authorList>
    </citation>
    <scope>NUCLEOTIDE SEQUENCE</scope>
    <source>
        <strain evidence="5">LBG001</strain>
    </source>
</reference>
<dbReference type="Pfam" id="PF00682">
    <property type="entry name" value="HMGL-like"/>
    <property type="match status" value="1"/>
</dbReference>
<accession>A0ABY4C6W8</accession>
<keyword evidence="2" id="KW-0479">Metal-binding</keyword>
<dbReference type="Gene3D" id="3.20.20.70">
    <property type="entry name" value="Aldolase class I"/>
    <property type="match status" value="1"/>
</dbReference>
<dbReference type="InterPro" id="IPR000891">
    <property type="entry name" value="PYR_CT"/>
</dbReference>
<feature type="domain" description="Pyruvate carboxyltransferase" evidence="4">
    <location>
        <begin position="5"/>
        <end position="279"/>
    </location>
</feature>
<sequence>MKNAVTIVEMGLRDGLQNEKTVLDAETRVEIARRLTNAGVKRLEVGAFVSPKWVPQMAGTAEIVAQSFALVKQGVIPKKTEFSVLVPNEKGMLDAIASGVKEVAIFAACSESFSLKNINCSIDESFKRFEPVMALAKKHKIKVRGYLSTCFGCPFEGKVSEAKVIKLAQRMYKLGVYEISIGDTIGVANAGQVELMFKKLKKVVPVKKLAGHFHDTRGQALANILAAYKVGVKIFDTSLGGLGGCPYAPGATGNVATEDVVYMFHGMGIKTGLDLSKLVDLNPMVAEKIQHPLPSKVGKVGVLKPLGKVSAQN</sequence>
<keyword evidence="3 5" id="KW-0456">Lyase</keyword>
<evidence type="ECO:0000256" key="2">
    <source>
        <dbReference type="ARBA" id="ARBA00022723"/>
    </source>
</evidence>
<evidence type="ECO:0000256" key="3">
    <source>
        <dbReference type="ARBA" id="ARBA00023239"/>
    </source>
</evidence>
<evidence type="ECO:0000313" key="6">
    <source>
        <dbReference type="Proteomes" id="UP000830116"/>
    </source>
</evidence>
<dbReference type="RefSeq" id="WP_243536885.1">
    <property type="nucleotide sequence ID" value="NZ_CP093442.1"/>
</dbReference>
<dbReference type="InterPro" id="IPR043594">
    <property type="entry name" value="HMGL"/>
</dbReference>